<dbReference type="GO" id="GO:0090694">
    <property type="term" value="C:Scc2-Scc4 cohesin loading complex"/>
    <property type="evidence" value="ECO:0007669"/>
    <property type="project" value="TreeGrafter"/>
</dbReference>
<evidence type="ECO:0000259" key="8">
    <source>
        <dbReference type="Pfam" id="PF12830"/>
    </source>
</evidence>
<evidence type="ECO:0000256" key="2">
    <source>
        <dbReference type="ARBA" id="ARBA00009252"/>
    </source>
</evidence>
<comment type="subcellular location">
    <subcellularLocation>
        <location evidence="1 6">Nucleus</location>
    </subcellularLocation>
</comment>
<dbReference type="InterPro" id="IPR026003">
    <property type="entry name" value="Cohesin_HEAT"/>
</dbReference>
<dbReference type="OrthoDB" id="418242at2759"/>
<feature type="region of interest" description="Disordered" evidence="7">
    <location>
        <begin position="1075"/>
        <end position="1118"/>
    </location>
</feature>
<dbReference type="GO" id="GO:0140588">
    <property type="term" value="P:chromatin looping"/>
    <property type="evidence" value="ECO:0007669"/>
    <property type="project" value="InterPro"/>
</dbReference>
<feature type="compositionally biased region" description="Polar residues" evidence="7">
    <location>
        <begin position="2045"/>
        <end position="2071"/>
    </location>
</feature>
<feature type="region of interest" description="Disordered" evidence="7">
    <location>
        <begin position="2035"/>
        <end position="2250"/>
    </location>
</feature>
<keyword evidence="4 6" id="KW-0539">Nucleus</keyword>
<evidence type="ECO:0000256" key="3">
    <source>
        <dbReference type="ARBA" id="ARBA00022737"/>
    </source>
</evidence>
<dbReference type="Gene3D" id="1.25.10.10">
    <property type="entry name" value="Leucine-rich Repeat Variant"/>
    <property type="match status" value="1"/>
</dbReference>
<feature type="compositionally biased region" description="Basic and acidic residues" evidence="7">
    <location>
        <begin position="445"/>
        <end position="461"/>
    </location>
</feature>
<feature type="compositionally biased region" description="Polar residues" evidence="7">
    <location>
        <begin position="2089"/>
        <end position="2099"/>
    </location>
</feature>
<evidence type="ECO:0000256" key="1">
    <source>
        <dbReference type="ARBA" id="ARBA00004123"/>
    </source>
</evidence>
<dbReference type="PANTHER" id="PTHR21704:SF18">
    <property type="entry name" value="NIPPED-B-LIKE PROTEIN"/>
    <property type="match status" value="1"/>
</dbReference>
<name>A0A0K2TDK4_LEPSM</name>
<feature type="compositionally biased region" description="Basic and acidic residues" evidence="7">
    <location>
        <begin position="380"/>
        <end position="391"/>
    </location>
</feature>
<feature type="compositionally biased region" description="Basic residues" evidence="7">
    <location>
        <begin position="2226"/>
        <end position="2238"/>
    </location>
</feature>
<evidence type="ECO:0000256" key="6">
    <source>
        <dbReference type="RuleBase" id="RU364107"/>
    </source>
</evidence>
<feature type="compositionally biased region" description="Polar residues" evidence="7">
    <location>
        <begin position="191"/>
        <end position="205"/>
    </location>
</feature>
<feature type="compositionally biased region" description="Basic residues" evidence="7">
    <location>
        <begin position="2203"/>
        <end position="2218"/>
    </location>
</feature>
<dbReference type="Pfam" id="PF12765">
    <property type="entry name" value="Cohesin_HEAT"/>
    <property type="match status" value="1"/>
</dbReference>
<feature type="compositionally biased region" description="Basic and acidic residues" evidence="7">
    <location>
        <begin position="222"/>
        <end position="323"/>
    </location>
</feature>
<feature type="compositionally biased region" description="Polar residues" evidence="7">
    <location>
        <begin position="2147"/>
        <end position="2158"/>
    </location>
</feature>
<dbReference type="GO" id="GO:1990414">
    <property type="term" value="P:replication-born double-strand break repair via sister chromatid exchange"/>
    <property type="evidence" value="ECO:0007669"/>
    <property type="project" value="TreeGrafter"/>
</dbReference>
<keyword evidence="5 6" id="KW-0131">Cell cycle</keyword>
<feature type="compositionally biased region" description="Polar residues" evidence="7">
    <location>
        <begin position="130"/>
        <end position="139"/>
    </location>
</feature>
<dbReference type="SUPFAM" id="SSF48371">
    <property type="entry name" value="ARM repeat"/>
    <property type="match status" value="1"/>
</dbReference>
<sequence>MENGHYGSNRMNGEVPSVPITTLAGISSLTDLLTELPIPGPSSSGGAHTSGSELLYNSAVAEHALHLLANPNEALVNQLNAALSNTSTEYLELKSKCDQATPENPLQHALFQKNPSLFGVNDQRTASVENCLNNGTANNDPVPPPSVESVVEQPKDEQLQPNISEQQQPVLPMHQPARSPTPPLIPAFLQSEANNGNTSSTSSVQELPLAPPPPIEPIVSKDAVENKTSDIKDKTSYIKGKTSDIKDKTSDLKDKTSDLKDKTSDVKDKTSDVKDKTPDTKDKTFDIKNKTIDIKNKKSETKDKPSNTKEKPSDIKEEIKVEAESVNIKNSKSTGSSSSDVKCAVKMNDEKQLKKKPMVMLNKMSKEDEALMQKSLKEYAKGSLKKAEQTVEVKTATATTTTTSSTTSGRSKRLRSAPKLEDSSDESNSDDGEKGSSKKKNKFFRASEKNREDEKRRVREERKRRKVDDDDEDFILPEEGHSSSAAGGGGPSGHVKKAKIEEEIDVDDTKFCISKFVPQKKTRTFEETAPTSIKVDTDEIMESNLYQRFNKTVELIFDNMEEINLQDLDASQDDLELPPEILIQKYQLQDLASETARLKNLGAMDSVPPERLVKLLTILEINIRDGARVCPIPSEDEEEDILWQELANERVNRAADASLTALHILTSRNMNKRVYIDDVIERLAIFLRFQLSNTIYPSYDPVYKEISKKNYTYLGSMKRIRNSAHVVRDKNILGLYNKVLEMITMLADLVKIQLLTDTTVLHISTVAVAPFFVEGIPQLQLSALKLVTNLFSKYEKHRKLMLDDILSSIARLPSSKRNLRSYRLNSSNHIQMLTALVLQLIQCVVVLPKKLALTTEKNKKLVPDHAKNSDNSNIDDDFDSSMDRDVLIENRYEMAMATAHQFLTVFLMKCGSKNEEIDYRPIFENFVQDLLTTVNTPEWPAAELLLSFLGHVLRDKFKNRSTELSLRLSSLDYLGVVAARLRRDAVQSKLKVDIIDSIINIIKKEEEKDDSSGESLDSMSNELVHEDPEEIRVSFLRRVLLNYLAVQGGDDDQAIMNARTFYICQWYRDINAEGKKPKPSPVKKKKKKRSSESSGEDEESDVSEPEPVEEDETDTKKSELYRQKVKRKDFLVEKILPFGINEKTKVLSTHIDPPSAHLIVKYLSSKRPFFNSFDSYLQDIINVLFEQSTQVRTRALKCMALIVQEDPNVLLRADMQKWVHYSFTDSSTMVREAAVDLVGKFILHKRDLIEQYYPMISQRILDTGVSVRKRVIKILKDICLQFPDYNMIPEICGKMIRRINDEEGIRKLVMEVFQNMWFQPIKERNRTPEEEKLLITRAQNITDVVVACRDTGLEWFEQLLQTLFKPPQDKEDVTKKVVEAPKHLVLACQQIVDCIIESVLQMEEGQNNEDSLNTSGSPSPSNRIVACLNTLYLFAKIRPTLLVEHVQILQPYLSITCKTKNDYLTIVHVARTMELVVPLIKHPSEVFLSQLEEDSVKLVIEHNIPACVSCLGSIVNNVTKNYGLIRDCFVKYCNKMSIYRRAHENDPLDLRLKKSMPIFLRGLFTVGLFLRHFDFSNPDIYTGLTGGKDTVDEVFETMFYFMRHESTDIQTATLQALGNLCVRHFNFMLTTKLKNLYVDILKEDFYDTKHKVVILNNLENYLCEEENRMISQDKHWLENCKKENLKEMRDVTSGMASTVIQVYLKYILNSVIHPALEARRAALRVIGLVLAQGLVNPVQIVPYLICMSTDPATAVSHTADRELQDIGKKYPTFIYTKLFQGIKLSHKLQMTIRKDGEVVRGFREKEGEVPTALHGFMYSIMKTTKVQRRALLNNLLKQFDDYSNETSLAQRLYLADNLAYIPYTVVDEPLFVIHHIQIMVSVIGSNMLQSFKESLKYPTDCETKMNPETGKYEHLYDEDLDDDFNSVLSRLPDDPSVSLDCIRSSQGCMLLLVLKDHLKEFYGITESRISQYSPTDISKVNERQVNRRSNVRFNPKATIEIIAKGDVNRELTEDNKKEIVKKYFQFKDLMNRIDRDDEEDDESKNPNNSLTSTSRYSNHNKPITPTSTPTKGSKRDHDEFVPPMDYPHQQETIAQNSQGTSDRQTRTSSSSTSSHRSSSSTRSNASNNNDSSRKVLDPQTGEMVPYSNFSNDDPTSSDNNEKKSNPVPKITINLGQRLSSTSSSSSRDRHRQSSSSSNSSSSHRSHRHHSSSSHHQTPHRQSSSSSHKHHKKKKKRKKCSDEDSSDSDYS</sequence>
<dbReference type="GO" id="GO:0034087">
    <property type="term" value="P:establishment of mitotic sister chromatid cohesion"/>
    <property type="evidence" value="ECO:0007669"/>
    <property type="project" value="TreeGrafter"/>
</dbReference>
<dbReference type="GO" id="GO:0010468">
    <property type="term" value="P:regulation of gene expression"/>
    <property type="evidence" value="ECO:0007669"/>
    <property type="project" value="InterPro"/>
</dbReference>
<dbReference type="EMBL" id="HACA01006737">
    <property type="protein sequence ID" value="CDW24098.1"/>
    <property type="molecule type" value="Transcribed_RNA"/>
</dbReference>
<feature type="compositionally biased region" description="Low complexity" evidence="7">
    <location>
        <begin position="2100"/>
        <end position="2130"/>
    </location>
</feature>
<dbReference type="GO" id="GO:0071169">
    <property type="term" value="P:establishment of protein localization to chromatin"/>
    <property type="evidence" value="ECO:0007669"/>
    <property type="project" value="TreeGrafter"/>
</dbReference>
<feature type="compositionally biased region" description="Basic residues" evidence="7">
    <location>
        <begin position="1077"/>
        <end position="1089"/>
    </location>
</feature>
<feature type="compositionally biased region" description="Low complexity" evidence="7">
    <location>
        <begin position="395"/>
        <end position="408"/>
    </location>
</feature>
<dbReference type="InterPro" id="IPR011989">
    <property type="entry name" value="ARM-like"/>
</dbReference>
<dbReference type="PANTHER" id="PTHR21704">
    <property type="entry name" value="NIPPED-B-LIKE PROTEIN DELANGIN SCC2-RELATED"/>
    <property type="match status" value="1"/>
</dbReference>
<dbReference type="InterPro" id="IPR016024">
    <property type="entry name" value="ARM-type_fold"/>
</dbReference>
<dbReference type="Pfam" id="PF12830">
    <property type="entry name" value="Nipped-B_C"/>
    <property type="match status" value="1"/>
</dbReference>
<dbReference type="CDD" id="cd23958">
    <property type="entry name" value="SCC2"/>
    <property type="match status" value="1"/>
</dbReference>
<dbReference type="GO" id="GO:0061775">
    <property type="term" value="F:cohesin loader activity"/>
    <property type="evidence" value="ECO:0007669"/>
    <property type="project" value="InterPro"/>
</dbReference>
<feature type="region of interest" description="Disordered" evidence="7">
    <location>
        <begin position="380"/>
        <end position="495"/>
    </location>
</feature>
<organism evidence="9">
    <name type="scientific">Lepeophtheirus salmonis</name>
    <name type="common">Salmon louse</name>
    <name type="synonym">Caligus salmonis</name>
    <dbReference type="NCBI Taxonomy" id="72036"/>
    <lineage>
        <taxon>Eukaryota</taxon>
        <taxon>Metazoa</taxon>
        <taxon>Ecdysozoa</taxon>
        <taxon>Arthropoda</taxon>
        <taxon>Crustacea</taxon>
        <taxon>Multicrustacea</taxon>
        <taxon>Hexanauplia</taxon>
        <taxon>Copepoda</taxon>
        <taxon>Siphonostomatoida</taxon>
        <taxon>Caligidae</taxon>
        <taxon>Lepeophtheirus</taxon>
    </lineage>
</organism>
<feature type="domain" description="Sister chromatid cohesion C-terminal" evidence="8">
    <location>
        <begin position="1696"/>
        <end position="1878"/>
    </location>
</feature>
<accession>A0A0K2TDK4</accession>
<feature type="compositionally biased region" description="Acidic residues" evidence="7">
    <location>
        <begin position="1094"/>
        <end position="1113"/>
    </location>
</feature>
<dbReference type="InterPro" id="IPR033031">
    <property type="entry name" value="Scc2/Nipped-B"/>
</dbReference>
<dbReference type="GO" id="GO:0003682">
    <property type="term" value="F:chromatin binding"/>
    <property type="evidence" value="ECO:0007669"/>
    <property type="project" value="TreeGrafter"/>
</dbReference>
<protein>
    <recommendedName>
        <fullName evidence="6">Nipped-B protein</fullName>
    </recommendedName>
</protein>
<proteinExistence type="inferred from homology"/>
<feature type="compositionally biased region" description="Low complexity" evidence="7">
    <location>
        <begin position="2193"/>
        <end position="2202"/>
    </location>
</feature>
<feature type="region of interest" description="Disordered" evidence="7">
    <location>
        <begin position="171"/>
        <end position="359"/>
    </location>
</feature>
<feature type="region of interest" description="Disordered" evidence="7">
    <location>
        <begin position="130"/>
        <end position="157"/>
    </location>
</feature>
<evidence type="ECO:0000256" key="5">
    <source>
        <dbReference type="ARBA" id="ARBA00023306"/>
    </source>
</evidence>
<dbReference type="InterPro" id="IPR024986">
    <property type="entry name" value="Nipped-B_C"/>
</dbReference>
<evidence type="ECO:0000256" key="7">
    <source>
        <dbReference type="SAM" id="MobiDB-lite"/>
    </source>
</evidence>
<evidence type="ECO:0000256" key="4">
    <source>
        <dbReference type="ARBA" id="ARBA00023242"/>
    </source>
</evidence>
<evidence type="ECO:0000313" key="9">
    <source>
        <dbReference type="EMBL" id="CDW24098.1"/>
    </source>
</evidence>
<keyword evidence="3 6" id="KW-0677">Repeat</keyword>
<reference evidence="9" key="1">
    <citation type="submission" date="2014-05" db="EMBL/GenBank/DDBJ databases">
        <authorList>
            <person name="Chronopoulou M."/>
        </authorList>
    </citation>
    <scope>NUCLEOTIDE SEQUENCE</scope>
    <source>
        <tissue evidence="9">Whole organism</tissue>
    </source>
</reference>
<comment type="similarity">
    <text evidence="2 6">Belongs to the SCC2/Nipped-B family.</text>
</comment>